<feature type="region of interest" description="Disordered" evidence="2">
    <location>
        <begin position="1"/>
        <end position="23"/>
    </location>
</feature>
<feature type="compositionally biased region" description="Basic and acidic residues" evidence="2">
    <location>
        <begin position="915"/>
        <end position="925"/>
    </location>
</feature>
<dbReference type="AlphaFoldDB" id="A0AAY4CV54"/>
<protein>
    <recommendedName>
        <fullName evidence="5">Discs, large (Drosophila) homolog-associated protein 2b</fullName>
    </recommendedName>
</protein>
<sequence length="959" mass="107742">MKGLSGSRALRQIPSPHGYGQVEYERRHDMRGHRGLDSRHSTYLLSPTDSGYPMDFHMHCSPRSSIHSDCIMASEHVSSSTFPRMHYSSPYYDSVNRDDCATIAGNRMPSSLLDQFEKQLPRHRDGFHTLQYQRTSTTTTSTEQRSESPGRIRHLVHSVQKLFTKSHSLEGSSSKMNGTKGDGGGDGHHHQQSKHGSKRSKVKERKHRSGGWWSSDDNLDSDSMHRLHGVMTRPPQATHGYPLVHRHGEHSLRMSKSNNDVKCLACESMGLLPDGKMKRSSWSTLTVSQAKEAFRKSSLNLNKPSTLHADLKASRRSAHLLQVPHDEWGGYTGMEKEEEIPCRRMRSSSYVKAMGDDESMVSDTSPKTSPQKSIRPDALVLKSAIQRPHIDSYHLQTARDMRINPNVTLDLATHYNPPQFRSRNQSYMRAVSTLSQASCLSQVSETEINGQFESVCESVFSEVECQALDLPGAFRTRSNSYLRAIQAGYSQDDDCLPSLTSSTVTSTLRSTTVVTYTPGYKKTPPPVPPRSVTKPIISVTAQSSTESAQDTYHEGQHPRGVLWAPDGRALYTSSESLDSARAVSLAMEMGAGKRPAFTGSHTSVQTCDKAVLVSKAEEYLKTPRSSVGIQVSLININTSHENVEALTDSDPDSRRFPLFHSVGIQVEDTKRQGRLRRSNSVTTAVQADLELEGFPSLEDKSLQYGAGFQRHSEPSTPTQYSALRTVRTQGLFSYREDYRVSSGPPSPQPEPWLGEAVQEETETGRVSPLHLDGNWFMQLLHNETKQLEEWCKEMELEAEEHNLTEDILGKIRSAVGSAQLLMSQKFQQFYWLCQQNLDPSAMPRPTTQDLAGFWDLLQLSIEDVSTKFEELQQIRGNDWRLVESPEKKDTKWPPPLPKRASKGRGAVIRERSLDLQDRQRQEARRRLMAAKRAASFRQSSTSERADSIEIYIPEAQTRL</sequence>
<dbReference type="GO" id="GO:0098978">
    <property type="term" value="C:glutamatergic synapse"/>
    <property type="evidence" value="ECO:0007669"/>
    <property type="project" value="TreeGrafter"/>
</dbReference>
<dbReference type="Proteomes" id="UP000694580">
    <property type="component" value="Chromosome 14"/>
</dbReference>
<reference evidence="3" key="3">
    <citation type="submission" date="2025-09" db="UniProtKB">
        <authorList>
            <consortium name="Ensembl"/>
        </authorList>
    </citation>
    <scope>IDENTIFICATION</scope>
</reference>
<dbReference type="GO" id="GO:0023052">
    <property type="term" value="P:signaling"/>
    <property type="evidence" value="ECO:0007669"/>
    <property type="project" value="InterPro"/>
</dbReference>
<feature type="region of interest" description="Disordered" evidence="2">
    <location>
        <begin position="915"/>
        <end position="943"/>
    </location>
</feature>
<proteinExistence type="inferred from homology"/>
<dbReference type="GO" id="GO:0099572">
    <property type="term" value="C:postsynaptic specialization"/>
    <property type="evidence" value="ECO:0007669"/>
    <property type="project" value="TreeGrafter"/>
</dbReference>
<keyword evidence="4" id="KW-1185">Reference proteome</keyword>
<reference evidence="3 4" key="1">
    <citation type="submission" date="2020-06" db="EMBL/GenBank/DDBJ databases">
        <authorList>
            <consortium name="Wellcome Sanger Institute Data Sharing"/>
        </authorList>
    </citation>
    <scope>NUCLEOTIDE SEQUENCE [LARGE SCALE GENOMIC DNA]</scope>
</reference>
<dbReference type="PANTHER" id="PTHR12353:SF3">
    <property type="entry name" value="DISKS LARGE-ASSOCIATED PROTEIN 2"/>
    <property type="match status" value="1"/>
</dbReference>
<name>A0AAY4CV54_9TELE</name>
<feature type="region of interest" description="Disordered" evidence="2">
    <location>
        <begin position="127"/>
        <end position="152"/>
    </location>
</feature>
<dbReference type="GO" id="GO:0060090">
    <property type="term" value="F:molecular adaptor activity"/>
    <property type="evidence" value="ECO:0007669"/>
    <property type="project" value="TreeGrafter"/>
</dbReference>
<feature type="region of interest" description="Disordered" evidence="2">
    <location>
        <begin position="885"/>
        <end position="904"/>
    </location>
</feature>
<feature type="compositionally biased region" description="Polar residues" evidence="2">
    <location>
        <begin position="165"/>
        <end position="177"/>
    </location>
</feature>
<organism evidence="3 4">
    <name type="scientific">Denticeps clupeoides</name>
    <name type="common">denticle herring</name>
    <dbReference type="NCBI Taxonomy" id="299321"/>
    <lineage>
        <taxon>Eukaryota</taxon>
        <taxon>Metazoa</taxon>
        <taxon>Chordata</taxon>
        <taxon>Craniata</taxon>
        <taxon>Vertebrata</taxon>
        <taxon>Euteleostomi</taxon>
        <taxon>Actinopterygii</taxon>
        <taxon>Neopterygii</taxon>
        <taxon>Teleostei</taxon>
        <taxon>Clupei</taxon>
        <taxon>Clupeiformes</taxon>
        <taxon>Denticipitoidei</taxon>
        <taxon>Denticipitidae</taxon>
        <taxon>Denticeps</taxon>
    </lineage>
</organism>
<evidence type="ECO:0000313" key="3">
    <source>
        <dbReference type="Ensembl" id="ENSDCDP00010037132.1"/>
    </source>
</evidence>
<gene>
    <name evidence="3" type="primary">dlgap2b</name>
</gene>
<dbReference type="Pfam" id="PF03359">
    <property type="entry name" value="GKAP"/>
    <property type="match status" value="1"/>
</dbReference>
<dbReference type="PANTHER" id="PTHR12353">
    <property type="entry name" value="DISKS LARGE-ASSOCIATED PROTEIN DAP SAP90/PSD-95-ASSOCIATED PROTEIN"/>
    <property type="match status" value="1"/>
</dbReference>
<evidence type="ECO:0000313" key="4">
    <source>
        <dbReference type="Proteomes" id="UP000694580"/>
    </source>
</evidence>
<dbReference type="Ensembl" id="ENSDCDT00010046647.1">
    <property type="protein sequence ID" value="ENSDCDP00010037132.1"/>
    <property type="gene ID" value="ENSDCDG00010024128.1"/>
</dbReference>
<feature type="region of interest" description="Disordered" evidence="2">
    <location>
        <begin position="165"/>
        <end position="219"/>
    </location>
</feature>
<reference evidence="3" key="2">
    <citation type="submission" date="2025-08" db="UniProtKB">
        <authorList>
            <consortium name="Ensembl"/>
        </authorList>
    </citation>
    <scope>IDENTIFICATION</scope>
</reference>
<evidence type="ECO:0000256" key="1">
    <source>
        <dbReference type="ARBA" id="ARBA00008839"/>
    </source>
</evidence>
<comment type="similarity">
    <text evidence="1">Belongs to the SAPAP family.</text>
</comment>
<dbReference type="GeneTree" id="ENSGT00940000157913"/>
<evidence type="ECO:0008006" key="5">
    <source>
        <dbReference type="Google" id="ProtNLM"/>
    </source>
</evidence>
<feature type="compositionally biased region" description="Low complexity" evidence="2">
    <location>
        <begin position="133"/>
        <end position="143"/>
    </location>
</feature>
<accession>A0AAY4CV54</accession>
<evidence type="ECO:0000256" key="2">
    <source>
        <dbReference type="SAM" id="MobiDB-lite"/>
    </source>
</evidence>
<dbReference type="InterPro" id="IPR005026">
    <property type="entry name" value="SAPAP"/>
</dbReference>
<feature type="compositionally biased region" description="Basic residues" evidence="2">
    <location>
        <begin position="190"/>
        <end position="209"/>
    </location>
</feature>